<gene>
    <name evidence="2" type="primary">cpaB</name>
    <name evidence="2" type="ORF">MJ923_02060</name>
</gene>
<dbReference type="AlphaFoldDB" id="A0AAJ1EWK5"/>
<dbReference type="Proteomes" id="UP001297581">
    <property type="component" value="Unassembled WGS sequence"/>
</dbReference>
<evidence type="ECO:0000313" key="2">
    <source>
        <dbReference type="EMBL" id="MCH4293089.1"/>
    </source>
</evidence>
<comment type="caution">
    <text evidence="2">The sequence shown here is derived from an EMBL/GenBank/DDBJ whole genome shotgun (WGS) entry which is preliminary data.</text>
</comment>
<dbReference type="Pfam" id="PF16976">
    <property type="entry name" value="RcpC"/>
    <property type="match status" value="1"/>
</dbReference>
<organism evidence="2 3">
    <name type="scientific">Shewanella zhuhaiensis</name>
    <dbReference type="NCBI Taxonomy" id="2919576"/>
    <lineage>
        <taxon>Bacteria</taxon>
        <taxon>Pseudomonadati</taxon>
        <taxon>Pseudomonadota</taxon>
        <taxon>Gammaproteobacteria</taxon>
        <taxon>Alteromonadales</taxon>
        <taxon>Shewanellaceae</taxon>
        <taxon>Shewanella</taxon>
    </lineage>
</organism>
<keyword evidence="3" id="KW-1185">Reference proteome</keyword>
<dbReference type="SMART" id="SM00858">
    <property type="entry name" value="SAF"/>
    <property type="match status" value="1"/>
</dbReference>
<protein>
    <submittedName>
        <fullName evidence="2">Flp pilus assembly protein CpaB</fullName>
    </submittedName>
</protein>
<dbReference type="InterPro" id="IPR017592">
    <property type="entry name" value="Pilus_assmbl_Flp-typ_CpaB"/>
</dbReference>
<reference evidence="2 3" key="1">
    <citation type="submission" date="2022-02" db="EMBL/GenBank/DDBJ databases">
        <title>The genome sequence of Shewanella sp. 3B26.</title>
        <authorList>
            <person name="Du J."/>
        </authorList>
    </citation>
    <scope>NUCLEOTIDE SEQUENCE [LARGE SCALE GENOMIC DNA]</scope>
    <source>
        <strain evidence="2 3">3B26</strain>
    </source>
</reference>
<sequence length="298" mass="32998">MQLKRIDFNWVLLVIALLLGMIAAWATKNYFIVKEQEIRAELSNSNVQMIDVVVATQDLRKGDIVSESNMSVRSIREDVLPLDVIHPSRFSEVAGQMLLNEMSPGRPLLSTYLPGFKAKQFSDLLSEGQRAVTIDIDEENSTAGMLVPSDVVDLYLSYKVGEQEASRGKLELLIEKAQVLATGKRSIDIHPELVESIYDNPDSYNTVTLALSVEDAVRVSLAKGKGKFVSLLRNKNETIPVRIKDMYSDQIFGVNSNSQFKQVEIITGGSGAKSSFQAYPLPEKIMAELAKESNKAAL</sequence>
<evidence type="ECO:0000259" key="1">
    <source>
        <dbReference type="SMART" id="SM00858"/>
    </source>
</evidence>
<accession>A0AAJ1EWK5</accession>
<evidence type="ECO:0000313" key="3">
    <source>
        <dbReference type="Proteomes" id="UP001297581"/>
    </source>
</evidence>
<feature type="domain" description="SAF" evidence="1">
    <location>
        <begin position="50"/>
        <end position="114"/>
    </location>
</feature>
<dbReference type="EMBL" id="JAKUDL010000001">
    <property type="protein sequence ID" value="MCH4293089.1"/>
    <property type="molecule type" value="Genomic_DNA"/>
</dbReference>
<name>A0AAJ1EWK5_9GAMM</name>
<proteinExistence type="predicted"/>
<dbReference type="InterPro" id="IPR013974">
    <property type="entry name" value="SAF"/>
</dbReference>
<dbReference type="CDD" id="cd11614">
    <property type="entry name" value="SAF_CpaB_FlgA_like"/>
    <property type="match status" value="1"/>
</dbReference>
<dbReference type="InterPro" id="IPR031571">
    <property type="entry name" value="RcpC_dom"/>
</dbReference>
<dbReference type="NCBIfam" id="TIGR03177">
    <property type="entry name" value="pilus_cpaB"/>
    <property type="match status" value="1"/>
</dbReference>
<dbReference type="Pfam" id="PF08666">
    <property type="entry name" value="SAF"/>
    <property type="match status" value="1"/>
</dbReference>
<dbReference type="RefSeq" id="WP_240589705.1">
    <property type="nucleotide sequence ID" value="NZ_JAKUDL010000001.1"/>
</dbReference>